<dbReference type="PANTHER" id="PTHR32479:SF17">
    <property type="entry name" value="GLYCOLATE OXIDASE IRON-SULFUR SUBUNIT"/>
    <property type="match status" value="1"/>
</dbReference>
<dbReference type="Gene3D" id="1.10.1060.10">
    <property type="entry name" value="Alpha-helical ferredoxin"/>
    <property type="match status" value="1"/>
</dbReference>
<evidence type="ECO:0000259" key="7">
    <source>
        <dbReference type="PROSITE" id="PS51379"/>
    </source>
</evidence>
<keyword evidence="2 6" id="KW-0479">Metal-binding</keyword>
<evidence type="ECO:0000256" key="1">
    <source>
        <dbReference type="ARBA" id="ARBA00022485"/>
    </source>
</evidence>
<dbReference type="PROSITE" id="PS51379">
    <property type="entry name" value="4FE4S_FER_2"/>
    <property type="match status" value="2"/>
</dbReference>
<keyword evidence="6" id="KW-0813">Transport</keyword>
<organism evidence="8 9">
    <name type="scientific">Alicyclobacillus cycloheptanicus</name>
    <dbReference type="NCBI Taxonomy" id="1457"/>
    <lineage>
        <taxon>Bacteria</taxon>
        <taxon>Bacillati</taxon>
        <taxon>Bacillota</taxon>
        <taxon>Bacilli</taxon>
        <taxon>Bacillales</taxon>
        <taxon>Alicyclobacillaceae</taxon>
        <taxon>Alicyclobacillus</taxon>
    </lineage>
</organism>
<protein>
    <recommendedName>
        <fullName evidence="6">Glycolate oxidase iron-sulfur subunit</fullName>
        <ecNumber evidence="6">1.1.99.14</ecNumber>
    </recommendedName>
</protein>
<evidence type="ECO:0000256" key="6">
    <source>
        <dbReference type="PIRNR" id="PIRNR000139"/>
    </source>
</evidence>
<dbReference type="Pfam" id="PF13183">
    <property type="entry name" value="Fer4_8"/>
    <property type="match status" value="1"/>
</dbReference>
<dbReference type="Proteomes" id="UP001232973">
    <property type="component" value="Unassembled WGS sequence"/>
</dbReference>
<comment type="catalytic activity">
    <reaction evidence="6">
        <text>(R)-lactate + A = pyruvate + AH2</text>
        <dbReference type="Rhea" id="RHEA:15089"/>
        <dbReference type="ChEBI" id="CHEBI:13193"/>
        <dbReference type="ChEBI" id="CHEBI:15361"/>
        <dbReference type="ChEBI" id="CHEBI:16004"/>
        <dbReference type="ChEBI" id="CHEBI:17499"/>
    </reaction>
</comment>
<dbReference type="PANTHER" id="PTHR32479">
    <property type="entry name" value="GLYCOLATE OXIDASE IRON-SULFUR SUBUNIT"/>
    <property type="match status" value="1"/>
</dbReference>
<dbReference type="InterPro" id="IPR017896">
    <property type="entry name" value="4Fe4S_Fe-S-bd"/>
</dbReference>
<dbReference type="RefSeq" id="WP_274457300.1">
    <property type="nucleotide sequence ID" value="NZ_CP067097.1"/>
</dbReference>
<sequence length="434" mass="48833">MNELEQLRVELQYGKTNKCVQCGYCLPVCPTYVTMGKETHSPRGRINLIKMVGEGKITDLSLLEEPLDLCLGCRACETACPTGVEYGSILESARAAITKRRRLSVTSKVLKRTFLRKIFPSRKMMHLIGNSIWVYQKSGVQNAVRKFHITNKLPYHLGDFEATVTESMSPKERRQFQKYMKARGERKYTVAFFTGCIMDAMFARVNQLSVELLAYVGCDVTVVEGQTCCGALHAHAGELEQARWLAKRNIVAFEHLNVDFVVNNAGGCGAMLYEYDHLLEDEKDWHERAKKFVSKSTDISKVLSLCGGVPFTQQLGNRVERVTYQPSCHLTNVQRIIEEPLELLKSVPNAKLIALQSPDTCCGSAGIYNIVHYDESMDILNRKMEDVKEVQPTIIVTSNPGCLIQMKLGIEREKLKNIRALHLVEYLAEAAGIS</sequence>
<dbReference type="InterPro" id="IPR017900">
    <property type="entry name" value="4Fe4S_Fe_S_CS"/>
</dbReference>
<comment type="function">
    <text evidence="6">Component of a complex that catalyzes the oxidation of glycolate to glyoxylate.</text>
</comment>
<dbReference type="InterPro" id="IPR009051">
    <property type="entry name" value="Helical_ferredxn"/>
</dbReference>
<evidence type="ECO:0000313" key="8">
    <source>
        <dbReference type="EMBL" id="MDQ0189810.1"/>
    </source>
</evidence>
<dbReference type="EMBL" id="JAUSTP010000011">
    <property type="protein sequence ID" value="MDQ0189810.1"/>
    <property type="molecule type" value="Genomic_DNA"/>
</dbReference>
<dbReference type="Pfam" id="PF02754">
    <property type="entry name" value="CCG"/>
    <property type="match status" value="2"/>
</dbReference>
<reference evidence="8 9" key="1">
    <citation type="submission" date="2023-07" db="EMBL/GenBank/DDBJ databases">
        <title>Genomic Encyclopedia of Type Strains, Phase IV (KMG-IV): sequencing the most valuable type-strain genomes for metagenomic binning, comparative biology and taxonomic classification.</title>
        <authorList>
            <person name="Goeker M."/>
        </authorList>
    </citation>
    <scope>NUCLEOTIDE SEQUENCE [LARGE SCALE GENOMIC DNA]</scope>
    <source>
        <strain evidence="8 9">DSM 4006</strain>
    </source>
</reference>
<comment type="catalytic activity">
    <reaction evidence="6">
        <text>glycolate + A = glyoxylate + AH2</text>
        <dbReference type="Rhea" id="RHEA:21264"/>
        <dbReference type="ChEBI" id="CHEBI:13193"/>
        <dbReference type="ChEBI" id="CHEBI:17499"/>
        <dbReference type="ChEBI" id="CHEBI:29805"/>
        <dbReference type="ChEBI" id="CHEBI:36655"/>
        <dbReference type="EC" id="1.1.99.14"/>
    </reaction>
</comment>
<evidence type="ECO:0000256" key="5">
    <source>
        <dbReference type="ARBA" id="ARBA00023014"/>
    </source>
</evidence>
<keyword evidence="6" id="KW-0249">Electron transport</keyword>
<evidence type="ECO:0000256" key="4">
    <source>
        <dbReference type="ARBA" id="ARBA00023004"/>
    </source>
</evidence>
<comment type="cofactor">
    <cofactor evidence="6">
        <name>[4Fe-4S] cluster</name>
        <dbReference type="ChEBI" id="CHEBI:49883"/>
    </cofactor>
    <text evidence="6">Binds 2 [4Fe-4S] clusters.</text>
</comment>
<name>A0ABT9XHP2_9BACL</name>
<keyword evidence="5 6" id="KW-0411">Iron-sulfur</keyword>
<dbReference type="InterPro" id="IPR004017">
    <property type="entry name" value="Cys_rich_dom"/>
</dbReference>
<evidence type="ECO:0000313" key="9">
    <source>
        <dbReference type="Proteomes" id="UP001232973"/>
    </source>
</evidence>
<evidence type="ECO:0000256" key="2">
    <source>
        <dbReference type="ARBA" id="ARBA00022723"/>
    </source>
</evidence>
<dbReference type="PROSITE" id="PS00198">
    <property type="entry name" value="4FE4S_FER_1"/>
    <property type="match status" value="2"/>
</dbReference>
<keyword evidence="3" id="KW-0677">Repeat</keyword>
<dbReference type="InterPro" id="IPR012257">
    <property type="entry name" value="Glc_ox_4Fe-4S"/>
</dbReference>
<keyword evidence="1 6" id="KW-0004">4Fe-4S</keyword>
<dbReference type="EC" id="1.1.99.14" evidence="6"/>
<dbReference type="SUPFAM" id="SSF54862">
    <property type="entry name" value="4Fe-4S ferredoxins"/>
    <property type="match status" value="1"/>
</dbReference>
<dbReference type="PIRSF" id="PIRSF000139">
    <property type="entry name" value="Glc_ox_4Fe-4S"/>
    <property type="match status" value="1"/>
</dbReference>
<proteinExistence type="predicted"/>
<accession>A0ABT9XHP2</accession>
<keyword evidence="9" id="KW-1185">Reference proteome</keyword>
<gene>
    <name evidence="8" type="ORF">J2S03_001657</name>
</gene>
<feature type="domain" description="4Fe-4S ferredoxin-type" evidence="7">
    <location>
        <begin position="9"/>
        <end position="38"/>
    </location>
</feature>
<comment type="caution">
    <text evidence="8">The sequence shown here is derived from an EMBL/GenBank/DDBJ whole genome shotgun (WGS) entry which is preliminary data.</text>
</comment>
<keyword evidence="4 6" id="KW-0408">Iron</keyword>
<feature type="domain" description="4Fe-4S ferredoxin-type" evidence="7">
    <location>
        <begin position="60"/>
        <end position="84"/>
    </location>
</feature>
<evidence type="ECO:0000256" key="3">
    <source>
        <dbReference type="ARBA" id="ARBA00022737"/>
    </source>
</evidence>